<dbReference type="SUPFAM" id="SSF51011">
    <property type="entry name" value="Glycosyl hydrolase domain"/>
    <property type="match status" value="1"/>
</dbReference>
<evidence type="ECO:0000256" key="6">
    <source>
        <dbReference type="ARBA" id="ARBA00022679"/>
    </source>
</evidence>
<dbReference type="Pfam" id="PF02922">
    <property type="entry name" value="CBM_48"/>
    <property type="match status" value="1"/>
</dbReference>
<gene>
    <name evidence="10" type="ORF">HF882_07095</name>
</gene>
<accession>A0A848AW76</accession>
<dbReference type="Pfam" id="PF02806">
    <property type="entry name" value="Alpha-amylase_C"/>
    <property type="match status" value="1"/>
</dbReference>
<evidence type="ECO:0000259" key="9">
    <source>
        <dbReference type="SMART" id="SM00642"/>
    </source>
</evidence>
<dbReference type="Gene3D" id="3.20.20.80">
    <property type="entry name" value="Glycosidases"/>
    <property type="match status" value="1"/>
</dbReference>
<dbReference type="InterPro" id="IPR037439">
    <property type="entry name" value="Branching_enzy"/>
</dbReference>
<evidence type="ECO:0000256" key="4">
    <source>
        <dbReference type="ARBA" id="ARBA00012541"/>
    </source>
</evidence>
<dbReference type="SMART" id="SM00642">
    <property type="entry name" value="Aamy"/>
    <property type="match status" value="1"/>
</dbReference>
<dbReference type="SUPFAM" id="SSF81296">
    <property type="entry name" value="E set domains"/>
    <property type="match status" value="1"/>
</dbReference>
<reference evidence="10 11" key="1">
    <citation type="submission" date="2020-04" db="EMBL/GenBank/DDBJ databases">
        <authorList>
            <person name="Hitch T.C.A."/>
            <person name="Wylensek D."/>
            <person name="Clavel T."/>
        </authorList>
    </citation>
    <scope>NUCLEOTIDE SEQUENCE [LARGE SCALE GENOMIC DNA]</scope>
    <source>
        <strain evidence="10 11">COR2-253-APC-1A</strain>
    </source>
</reference>
<feature type="active site" description="Proton donor" evidence="8">
    <location>
        <position position="376"/>
    </location>
</feature>
<evidence type="ECO:0000313" key="11">
    <source>
        <dbReference type="Proteomes" id="UP000576225"/>
    </source>
</evidence>
<evidence type="ECO:0000256" key="2">
    <source>
        <dbReference type="ARBA" id="ARBA00002953"/>
    </source>
</evidence>
<dbReference type="SUPFAM" id="SSF51445">
    <property type="entry name" value="(Trans)glycosidases"/>
    <property type="match status" value="1"/>
</dbReference>
<dbReference type="AlphaFoldDB" id="A0A848AW76"/>
<dbReference type="InterPro" id="IPR006048">
    <property type="entry name" value="A-amylase/branching_C"/>
</dbReference>
<dbReference type="InterPro" id="IPR004193">
    <property type="entry name" value="Glyco_hydro_13_N"/>
</dbReference>
<dbReference type="InterPro" id="IPR006047">
    <property type="entry name" value="GH13_cat_dom"/>
</dbReference>
<dbReference type="InterPro" id="IPR014756">
    <property type="entry name" value="Ig_E-set"/>
</dbReference>
<keyword evidence="7" id="KW-0119">Carbohydrate metabolism</keyword>
<comment type="catalytic activity">
    <reaction evidence="1">
        <text>Transfers a segment of a (1-&gt;4)-alpha-D-glucan chain to a primary hydroxy group in a similar glucan chain.</text>
        <dbReference type="EC" id="2.4.1.18"/>
    </reaction>
</comment>
<dbReference type="EC" id="2.4.1.18" evidence="4"/>
<protein>
    <recommendedName>
        <fullName evidence="4">1,4-alpha-glucan branching enzyme</fullName>
        <ecNumber evidence="4">2.4.1.18</ecNumber>
    </recommendedName>
</protein>
<proteinExistence type="inferred from homology"/>
<keyword evidence="6" id="KW-0808">Transferase</keyword>
<dbReference type="EMBL" id="JABAEW010000010">
    <property type="protein sequence ID" value="NMD86347.1"/>
    <property type="molecule type" value="Genomic_DNA"/>
</dbReference>
<dbReference type="InterPro" id="IPR013783">
    <property type="entry name" value="Ig-like_fold"/>
</dbReference>
<dbReference type="PIRSF" id="PIRSF000463">
    <property type="entry name" value="GlgB"/>
    <property type="match status" value="1"/>
</dbReference>
<dbReference type="GO" id="GO:0005737">
    <property type="term" value="C:cytoplasm"/>
    <property type="evidence" value="ECO:0007669"/>
    <property type="project" value="TreeGrafter"/>
</dbReference>
<feature type="domain" description="Glycosyl hydrolase family 13 catalytic" evidence="9">
    <location>
        <begin position="166"/>
        <end position="547"/>
    </location>
</feature>
<organism evidence="10 11">
    <name type="scientific">Victivallis vadensis</name>
    <dbReference type="NCBI Taxonomy" id="172901"/>
    <lineage>
        <taxon>Bacteria</taxon>
        <taxon>Pseudomonadati</taxon>
        <taxon>Lentisphaerota</taxon>
        <taxon>Lentisphaeria</taxon>
        <taxon>Victivallales</taxon>
        <taxon>Victivallaceae</taxon>
        <taxon>Victivallis</taxon>
    </lineage>
</organism>
<dbReference type="GO" id="GO:0004553">
    <property type="term" value="F:hydrolase activity, hydrolyzing O-glycosyl compounds"/>
    <property type="evidence" value="ECO:0007669"/>
    <property type="project" value="InterPro"/>
</dbReference>
<dbReference type="InterPro" id="IPR013780">
    <property type="entry name" value="Glyco_hydro_b"/>
</dbReference>
<name>A0A848AW76_9BACT</name>
<evidence type="ECO:0000256" key="3">
    <source>
        <dbReference type="ARBA" id="ARBA00009000"/>
    </source>
</evidence>
<sequence>MPLNSDPWLAPFREKLRERSRRAVATVKRLTGGKSTLAEFASGHEYFGLHFRDGEWVFREWAPNAVRITLFGDFSDWRKLPEYRLNRLEHGVWELRLPAETVRHGMHYLLFMEWPGGSGDRIPAYARCVDQDKETGLFAATVWRPEQPYVFRHASPPTPAAPLIYESHVGMAQEEPKVGSFDEYREKILPKIAASGYNTIQLMAVMGHPYYGSFGYHVANFFAIASRFGTPDQFKALVDAAHGCGLRVIIDLVHSHAVKNEVEGLAKFDGTRYAYFHEGSRGEHSGWDSLCFNYAKPEVLHFLLSNCRFYLDEYRVDGFRFDGVTSMMYLHHGLGKTFTGYDDYFGGDVDEDALTYLALANRVIHEVRPDALTVAEDVSGMPGLAAPASGGGIGFDCRMAMGVTDMWFKLFDLPDQDWNMFYLFHELTNRRRDERSISYVESHDQAIVGGKTAIFRLADAAMYDAMHAGSQNLAVDRAIALHKMIRLATAAAAGHGYLNFMGNEFGHPEWIDFPREGNGWSLQHARRQWSLADEPGLRYHFLRDFDRAMLEVLNRNPEFFRRRVQTVRIDDCGKVLIFERDDCYFCFNFHPENSYFDYGFEVLPGEFETVLDSDAPEFGGFSRRAPEQRYWSRQGQSGAFITLYLPSRTALVLKRI</sequence>
<dbReference type="Pfam" id="PF00128">
    <property type="entry name" value="Alpha-amylase"/>
    <property type="match status" value="1"/>
</dbReference>
<evidence type="ECO:0000256" key="5">
    <source>
        <dbReference type="ARBA" id="ARBA00022676"/>
    </source>
</evidence>
<comment type="similarity">
    <text evidence="3">Belongs to the glycosyl hydrolase 13 family. GlgB subfamily.</text>
</comment>
<evidence type="ECO:0000256" key="8">
    <source>
        <dbReference type="PIRSR" id="PIRSR000463-1"/>
    </source>
</evidence>
<dbReference type="GO" id="GO:0043169">
    <property type="term" value="F:cation binding"/>
    <property type="evidence" value="ECO:0007669"/>
    <property type="project" value="InterPro"/>
</dbReference>
<dbReference type="Proteomes" id="UP000576225">
    <property type="component" value="Unassembled WGS sequence"/>
</dbReference>
<evidence type="ECO:0000256" key="1">
    <source>
        <dbReference type="ARBA" id="ARBA00000826"/>
    </source>
</evidence>
<evidence type="ECO:0000256" key="7">
    <source>
        <dbReference type="ARBA" id="ARBA00023277"/>
    </source>
</evidence>
<dbReference type="Gene3D" id="2.60.40.10">
    <property type="entry name" value="Immunoglobulins"/>
    <property type="match status" value="1"/>
</dbReference>
<evidence type="ECO:0000313" key="10">
    <source>
        <dbReference type="EMBL" id="NMD86347.1"/>
    </source>
</evidence>
<dbReference type="PANTHER" id="PTHR43651">
    <property type="entry name" value="1,4-ALPHA-GLUCAN-BRANCHING ENZYME"/>
    <property type="match status" value="1"/>
</dbReference>
<keyword evidence="5" id="KW-0328">Glycosyltransferase</keyword>
<dbReference type="CDD" id="cd02854">
    <property type="entry name" value="E_set_GBE_euk_N"/>
    <property type="match status" value="1"/>
</dbReference>
<comment type="caution">
    <text evidence="10">The sequence shown here is derived from an EMBL/GenBank/DDBJ whole genome shotgun (WGS) entry which is preliminary data.</text>
</comment>
<dbReference type="GO" id="GO:0005978">
    <property type="term" value="P:glycogen biosynthetic process"/>
    <property type="evidence" value="ECO:0007669"/>
    <property type="project" value="InterPro"/>
</dbReference>
<dbReference type="CDD" id="cd11321">
    <property type="entry name" value="AmyAc_bac_euk_BE"/>
    <property type="match status" value="1"/>
</dbReference>
<dbReference type="GO" id="GO:0003844">
    <property type="term" value="F:1,4-alpha-glucan branching enzyme activity"/>
    <property type="evidence" value="ECO:0007669"/>
    <property type="project" value="UniProtKB-EC"/>
</dbReference>
<dbReference type="PANTHER" id="PTHR43651:SF3">
    <property type="entry name" value="1,4-ALPHA-GLUCAN-BRANCHING ENZYME"/>
    <property type="match status" value="1"/>
</dbReference>
<dbReference type="InterPro" id="IPR017853">
    <property type="entry name" value="GH"/>
</dbReference>
<comment type="function">
    <text evidence="2">Catalyzes the formation of the alpha-1,6-glucosidic linkages in glycogen by scission of a 1,4-alpha-linked oligosaccharide from growing alpha-1,4-glucan chains and the subsequent attachment of the oligosaccharide to the alpha-1,6 position.</text>
</comment>
<feature type="active site" description="Nucleophile" evidence="8">
    <location>
        <position position="322"/>
    </location>
</feature>
<dbReference type="Gene3D" id="2.60.40.1180">
    <property type="entry name" value="Golgi alpha-mannosidase II"/>
    <property type="match status" value="1"/>
</dbReference>